<dbReference type="OrthoDB" id="3159295at2759"/>
<gene>
    <name evidence="1" type="ORF">FA15DRAFT_559556</name>
</gene>
<evidence type="ECO:0000313" key="1">
    <source>
        <dbReference type="EMBL" id="TFK25107.1"/>
    </source>
</evidence>
<dbReference type="EMBL" id="ML210190">
    <property type="protein sequence ID" value="TFK25107.1"/>
    <property type="molecule type" value="Genomic_DNA"/>
</dbReference>
<dbReference type="STRING" id="230819.A0A5C3KXS3"/>
<feature type="non-terminal residue" evidence="1">
    <location>
        <position position="1"/>
    </location>
</feature>
<feature type="non-terminal residue" evidence="1">
    <location>
        <position position="311"/>
    </location>
</feature>
<evidence type="ECO:0000313" key="2">
    <source>
        <dbReference type="Proteomes" id="UP000307440"/>
    </source>
</evidence>
<sequence length="311" mass="35261">LPSELLDLIIGLYVHGCRLSSPSQYFNDIKALSLVSYDIRQTVFRHFFRDILPTSSRHWDGILNILDAQSTTRTLSHSRGGFYWVRYGPFLRLGSIKAYPKKLQPLHCLAYLRRLSIDLVHEGVNTQAHSMKGFLSGLNAVPQLDISLNLQSLSLTKVAYIDVYLLKMIVGAFPALHELSIETTSRLELKCCPNCYEDSLTRTIHSPIPRQVASIEALTQQYGSVLRGLKYLKRLHLGVFLSSEEYIENHIAHVSNWADMQWRFEAMPSCPICRQSLEVIRRDELLASLRMAQYVGALESVGWSTCCGTAE</sequence>
<name>A0A5C3KXS3_COPMA</name>
<evidence type="ECO:0008006" key="3">
    <source>
        <dbReference type="Google" id="ProtNLM"/>
    </source>
</evidence>
<dbReference type="Proteomes" id="UP000307440">
    <property type="component" value="Unassembled WGS sequence"/>
</dbReference>
<proteinExistence type="predicted"/>
<accession>A0A5C3KXS3</accession>
<protein>
    <recommendedName>
        <fullName evidence="3">F-box domain-containing protein</fullName>
    </recommendedName>
</protein>
<reference evidence="1 2" key="1">
    <citation type="journal article" date="2019" name="Nat. Ecol. Evol.">
        <title>Megaphylogeny resolves global patterns of mushroom evolution.</title>
        <authorList>
            <person name="Varga T."/>
            <person name="Krizsan K."/>
            <person name="Foldi C."/>
            <person name="Dima B."/>
            <person name="Sanchez-Garcia M."/>
            <person name="Sanchez-Ramirez S."/>
            <person name="Szollosi G.J."/>
            <person name="Szarkandi J.G."/>
            <person name="Papp V."/>
            <person name="Albert L."/>
            <person name="Andreopoulos W."/>
            <person name="Angelini C."/>
            <person name="Antonin V."/>
            <person name="Barry K.W."/>
            <person name="Bougher N.L."/>
            <person name="Buchanan P."/>
            <person name="Buyck B."/>
            <person name="Bense V."/>
            <person name="Catcheside P."/>
            <person name="Chovatia M."/>
            <person name="Cooper J."/>
            <person name="Damon W."/>
            <person name="Desjardin D."/>
            <person name="Finy P."/>
            <person name="Geml J."/>
            <person name="Haridas S."/>
            <person name="Hughes K."/>
            <person name="Justo A."/>
            <person name="Karasinski D."/>
            <person name="Kautmanova I."/>
            <person name="Kiss B."/>
            <person name="Kocsube S."/>
            <person name="Kotiranta H."/>
            <person name="LaButti K.M."/>
            <person name="Lechner B.E."/>
            <person name="Liimatainen K."/>
            <person name="Lipzen A."/>
            <person name="Lukacs Z."/>
            <person name="Mihaltcheva S."/>
            <person name="Morgado L.N."/>
            <person name="Niskanen T."/>
            <person name="Noordeloos M.E."/>
            <person name="Ohm R.A."/>
            <person name="Ortiz-Santana B."/>
            <person name="Ovrebo C."/>
            <person name="Racz N."/>
            <person name="Riley R."/>
            <person name="Savchenko A."/>
            <person name="Shiryaev A."/>
            <person name="Soop K."/>
            <person name="Spirin V."/>
            <person name="Szebenyi C."/>
            <person name="Tomsovsky M."/>
            <person name="Tulloss R.E."/>
            <person name="Uehling J."/>
            <person name="Grigoriev I.V."/>
            <person name="Vagvolgyi C."/>
            <person name="Papp T."/>
            <person name="Martin F.M."/>
            <person name="Miettinen O."/>
            <person name="Hibbett D.S."/>
            <person name="Nagy L.G."/>
        </authorList>
    </citation>
    <scope>NUCLEOTIDE SEQUENCE [LARGE SCALE GENOMIC DNA]</scope>
    <source>
        <strain evidence="1 2">CBS 121175</strain>
    </source>
</reference>
<organism evidence="1 2">
    <name type="scientific">Coprinopsis marcescibilis</name>
    <name type="common">Agaric fungus</name>
    <name type="synonym">Psathyrella marcescibilis</name>
    <dbReference type="NCBI Taxonomy" id="230819"/>
    <lineage>
        <taxon>Eukaryota</taxon>
        <taxon>Fungi</taxon>
        <taxon>Dikarya</taxon>
        <taxon>Basidiomycota</taxon>
        <taxon>Agaricomycotina</taxon>
        <taxon>Agaricomycetes</taxon>
        <taxon>Agaricomycetidae</taxon>
        <taxon>Agaricales</taxon>
        <taxon>Agaricineae</taxon>
        <taxon>Psathyrellaceae</taxon>
        <taxon>Coprinopsis</taxon>
    </lineage>
</organism>
<dbReference type="AlphaFoldDB" id="A0A5C3KXS3"/>
<keyword evidence="2" id="KW-1185">Reference proteome</keyword>